<protein>
    <submittedName>
        <fullName evidence="1">Uncharacterized protein</fullName>
    </submittedName>
</protein>
<dbReference type="AlphaFoldDB" id="A0A1J1LCP5"/>
<proteinExistence type="predicted"/>
<reference evidence="2" key="1">
    <citation type="submission" date="2015-10" db="EMBL/GenBank/DDBJ databases">
        <authorList>
            <person name="Regsiter A."/>
            <person name="william w."/>
        </authorList>
    </citation>
    <scope>NUCLEOTIDE SEQUENCE [LARGE SCALE GENOMIC DNA]</scope>
</reference>
<organism evidence="1 2">
    <name type="scientific">Planktothrix tepida PCC 9214</name>
    <dbReference type="NCBI Taxonomy" id="671072"/>
    <lineage>
        <taxon>Bacteria</taxon>
        <taxon>Bacillati</taxon>
        <taxon>Cyanobacteriota</taxon>
        <taxon>Cyanophyceae</taxon>
        <taxon>Oscillatoriophycideae</taxon>
        <taxon>Oscillatoriales</taxon>
        <taxon>Microcoleaceae</taxon>
        <taxon>Planktothrix</taxon>
    </lineage>
</organism>
<dbReference type="STRING" id="671072.PL921420012"/>
<accession>A0A1J1LCP5</accession>
<evidence type="ECO:0000313" key="2">
    <source>
        <dbReference type="Proteomes" id="UP000184315"/>
    </source>
</evidence>
<keyword evidence="2" id="KW-1185">Reference proteome</keyword>
<dbReference type="RefSeq" id="WP_072716822.1">
    <property type="nucleotide sequence ID" value="NZ_LN889758.1"/>
</dbReference>
<dbReference type="OrthoDB" id="582412at2"/>
<evidence type="ECO:0000313" key="1">
    <source>
        <dbReference type="EMBL" id="CUR30349.1"/>
    </source>
</evidence>
<sequence>MFEVEEYLFPNSDTVEGHPTHDEYINCPASAFLKFCVSAKDSIEYCKNNFPNNYNNPANLTRDSNIITQHIINSTLALLMGHFETYQKYLFAGIFEKTIYLQDFKADAFFNSLGFKHGILEIKSIHLLGYRGESAVTTGIILADTFVHTAATLTKPDAQKVQRLNDFAGKNIIFKNNFIYELAKRMHRMVKEANARISNPFMERLRSDCNQQERDSIKLFFEVKTLDRKWKNFNFE</sequence>
<dbReference type="EMBL" id="CZDF01000112">
    <property type="protein sequence ID" value="CUR30349.1"/>
    <property type="molecule type" value="Genomic_DNA"/>
</dbReference>
<name>A0A1J1LCP5_9CYAN</name>
<gene>
    <name evidence="1" type="ORF">PL921420012</name>
</gene>
<dbReference type="Proteomes" id="UP000184315">
    <property type="component" value="Unassembled WGS sequence"/>
</dbReference>